<dbReference type="EMBL" id="BFAA01042968">
    <property type="protein sequence ID" value="GCB83663.1"/>
    <property type="molecule type" value="Genomic_DNA"/>
</dbReference>
<feature type="region of interest" description="Disordered" evidence="1">
    <location>
        <begin position="40"/>
        <end position="65"/>
    </location>
</feature>
<dbReference type="Proteomes" id="UP000288216">
    <property type="component" value="Unassembled WGS sequence"/>
</dbReference>
<name>A0A401QE78_SCYTO</name>
<dbReference type="AlphaFoldDB" id="A0A401QE78"/>
<feature type="region of interest" description="Disordered" evidence="1">
    <location>
        <begin position="1"/>
        <end position="24"/>
    </location>
</feature>
<reference evidence="2 3" key="1">
    <citation type="journal article" date="2018" name="Nat. Ecol. Evol.">
        <title>Shark genomes provide insights into elasmobranch evolution and the origin of vertebrates.</title>
        <authorList>
            <person name="Hara Y"/>
            <person name="Yamaguchi K"/>
            <person name="Onimaru K"/>
            <person name="Kadota M"/>
            <person name="Koyanagi M"/>
            <person name="Keeley SD"/>
            <person name="Tatsumi K"/>
            <person name="Tanaka K"/>
            <person name="Motone F"/>
            <person name="Kageyama Y"/>
            <person name="Nozu R"/>
            <person name="Adachi N"/>
            <person name="Nishimura O"/>
            <person name="Nakagawa R"/>
            <person name="Tanegashima C"/>
            <person name="Kiyatake I"/>
            <person name="Matsumoto R"/>
            <person name="Murakumo K"/>
            <person name="Nishida K"/>
            <person name="Terakita A"/>
            <person name="Kuratani S"/>
            <person name="Sato K"/>
            <person name="Hyodo S Kuraku.S."/>
        </authorList>
    </citation>
    <scope>NUCLEOTIDE SEQUENCE [LARGE SCALE GENOMIC DNA]</scope>
</reference>
<organism evidence="2 3">
    <name type="scientific">Scyliorhinus torazame</name>
    <name type="common">Cloudy catshark</name>
    <name type="synonym">Catulus torazame</name>
    <dbReference type="NCBI Taxonomy" id="75743"/>
    <lineage>
        <taxon>Eukaryota</taxon>
        <taxon>Metazoa</taxon>
        <taxon>Chordata</taxon>
        <taxon>Craniata</taxon>
        <taxon>Vertebrata</taxon>
        <taxon>Chondrichthyes</taxon>
        <taxon>Elasmobranchii</taxon>
        <taxon>Galeomorphii</taxon>
        <taxon>Galeoidea</taxon>
        <taxon>Carcharhiniformes</taxon>
        <taxon>Scyliorhinidae</taxon>
        <taxon>Scyliorhinus</taxon>
    </lineage>
</organism>
<feature type="non-terminal residue" evidence="2">
    <location>
        <position position="1"/>
    </location>
</feature>
<protein>
    <submittedName>
        <fullName evidence="2">Uncharacterized protein</fullName>
    </submittedName>
</protein>
<evidence type="ECO:0000313" key="2">
    <source>
        <dbReference type="EMBL" id="GCB83663.1"/>
    </source>
</evidence>
<proteinExistence type="predicted"/>
<feature type="region of interest" description="Disordered" evidence="1">
    <location>
        <begin position="86"/>
        <end position="110"/>
    </location>
</feature>
<comment type="caution">
    <text evidence="2">The sequence shown here is derived from an EMBL/GenBank/DDBJ whole genome shotgun (WGS) entry which is preliminary data.</text>
</comment>
<feature type="compositionally biased region" description="Pro residues" evidence="1">
    <location>
        <begin position="47"/>
        <end position="56"/>
    </location>
</feature>
<accession>A0A401QE78</accession>
<evidence type="ECO:0000313" key="3">
    <source>
        <dbReference type="Proteomes" id="UP000288216"/>
    </source>
</evidence>
<sequence>DDVQRYLRGPRGPPGAPGPRGDGLSRLELEAYITDYTRSWVAGSGQPGPPGPPGAPGTPGSISATGDFSAIIQGKQHLNNQVARSGLRGFGRDSQPNGHVVISKLAGVSE</sequence>
<evidence type="ECO:0000256" key="1">
    <source>
        <dbReference type="SAM" id="MobiDB-lite"/>
    </source>
</evidence>
<keyword evidence="3" id="KW-1185">Reference proteome</keyword>
<gene>
    <name evidence="2" type="ORF">scyTo_0024305</name>
</gene>